<name>L0B1B8_THEEQ</name>
<dbReference type="EMBL" id="CP001670">
    <property type="protein sequence ID" value="AFZ81625.1"/>
    <property type="molecule type" value="Genomic_DNA"/>
</dbReference>
<keyword evidence="2" id="KW-1185">Reference proteome</keyword>
<sequence>MSDSHNTQLFDDLLRHSLIIESLRATLEQMLANSYIRKDMAGKLLKEASEQYRLLIMENTYFLPRHYIFGQLQHYKFGKTTRILTIKNPIIHFYANEDEIPDSDYMLPFDIYGTNDGFTTTQTEGPSTPYAYSDTDDMGKMLKTKHPTKSICLEGYVRIKAILDI</sequence>
<organism evidence="1 2">
    <name type="scientific">Theileria equi strain WA</name>
    <dbReference type="NCBI Taxonomy" id="1537102"/>
    <lineage>
        <taxon>Eukaryota</taxon>
        <taxon>Sar</taxon>
        <taxon>Alveolata</taxon>
        <taxon>Apicomplexa</taxon>
        <taxon>Aconoidasida</taxon>
        <taxon>Piroplasmida</taxon>
        <taxon>Theileriidae</taxon>
        <taxon>Theileria</taxon>
    </lineage>
</organism>
<dbReference type="RefSeq" id="XP_004831291.1">
    <property type="nucleotide sequence ID" value="XM_004831234.1"/>
</dbReference>
<dbReference type="OrthoDB" id="361139at2759"/>
<dbReference type="AlphaFoldDB" id="L0B1B8"/>
<dbReference type="eggNOG" id="ENOG502QXI8">
    <property type="taxonomic scope" value="Eukaryota"/>
</dbReference>
<proteinExistence type="predicted"/>
<evidence type="ECO:0000313" key="2">
    <source>
        <dbReference type="Proteomes" id="UP000031512"/>
    </source>
</evidence>
<dbReference type="KEGG" id="beq:BEWA_010420"/>
<evidence type="ECO:0000313" key="1">
    <source>
        <dbReference type="EMBL" id="AFZ81625.1"/>
    </source>
</evidence>
<dbReference type="Proteomes" id="UP000031512">
    <property type="component" value="Chromosome 3"/>
</dbReference>
<dbReference type="GeneID" id="15805839"/>
<gene>
    <name evidence="1" type="ORF">BEWA_010420</name>
</gene>
<accession>L0B1B8</accession>
<reference evidence="1 2" key="1">
    <citation type="journal article" date="2012" name="BMC Genomics">
        <title>Comparative genomic analysis and phylogenetic position of Theileria equi.</title>
        <authorList>
            <person name="Kappmeyer L.S."/>
            <person name="Thiagarajan M."/>
            <person name="Herndon D.R."/>
            <person name="Ramsay J.D."/>
            <person name="Caler E."/>
            <person name="Djikeng A."/>
            <person name="Gillespie J.J."/>
            <person name="Lau A.O."/>
            <person name="Roalson E.H."/>
            <person name="Silva J.C."/>
            <person name="Silva M.G."/>
            <person name="Suarez C.E."/>
            <person name="Ueti M.W."/>
            <person name="Nene V.M."/>
            <person name="Mealey R.H."/>
            <person name="Knowles D.P."/>
            <person name="Brayton K.A."/>
        </authorList>
    </citation>
    <scope>NUCLEOTIDE SEQUENCE [LARGE SCALE GENOMIC DNA]</scope>
    <source>
        <strain evidence="1 2">WA</strain>
    </source>
</reference>
<dbReference type="VEuPathDB" id="PiroplasmaDB:BEWA_010420"/>
<protein>
    <submittedName>
        <fullName evidence="1">Uncharacterized protein</fullName>
    </submittedName>
</protein>